<dbReference type="PANTHER" id="PTHR12994:SF17">
    <property type="entry name" value="LD30995P"/>
    <property type="match status" value="1"/>
</dbReference>
<dbReference type="GO" id="GO:0006508">
    <property type="term" value="P:proteolysis"/>
    <property type="evidence" value="ECO:0007669"/>
    <property type="project" value="UniProtKB-KW"/>
</dbReference>
<reference evidence="2" key="2">
    <citation type="submission" date="2021-04" db="EMBL/GenBank/DDBJ databases">
        <authorList>
            <person name="Gilroy R."/>
        </authorList>
    </citation>
    <scope>NUCLEOTIDE SEQUENCE</scope>
    <source>
        <strain evidence="2">ChiGjej6B6-14162</strain>
    </source>
</reference>
<evidence type="ECO:0000256" key="1">
    <source>
        <dbReference type="RuleBase" id="RU364089"/>
    </source>
</evidence>
<proteinExistence type="inferred from homology"/>
<comment type="catalytic activity">
    <reaction evidence="1">
        <text>an L-aminoacyl-L-amino acid + H2O = 2 an L-alpha-amino acid</text>
        <dbReference type="Rhea" id="RHEA:48940"/>
        <dbReference type="ChEBI" id="CHEBI:15377"/>
        <dbReference type="ChEBI" id="CHEBI:59869"/>
        <dbReference type="ChEBI" id="CHEBI:77460"/>
    </reaction>
</comment>
<dbReference type="Pfam" id="PF03577">
    <property type="entry name" value="Peptidase_C69"/>
    <property type="match status" value="2"/>
</dbReference>
<dbReference type="GO" id="GO:0016805">
    <property type="term" value="F:dipeptidase activity"/>
    <property type="evidence" value="ECO:0007669"/>
    <property type="project" value="UniProtKB-KW"/>
</dbReference>
<keyword evidence="1" id="KW-0378">Hydrolase</keyword>
<dbReference type="PANTHER" id="PTHR12994">
    <property type="entry name" value="SECERNIN"/>
    <property type="match status" value="1"/>
</dbReference>
<reference evidence="2" key="1">
    <citation type="journal article" date="2021" name="PeerJ">
        <title>Extensive microbial diversity within the chicken gut microbiome revealed by metagenomics and culture.</title>
        <authorList>
            <person name="Gilroy R."/>
            <person name="Ravi A."/>
            <person name="Getino M."/>
            <person name="Pursley I."/>
            <person name="Horton D.L."/>
            <person name="Alikhan N.F."/>
            <person name="Baker D."/>
            <person name="Gharbi K."/>
            <person name="Hall N."/>
            <person name="Watson M."/>
            <person name="Adriaenssens E.M."/>
            <person name="Foster-Nyarko E."/>
            <person name="Jarju S."/>
            <person name="Secka A."/>
            <person name="Antonio M."/>
            <person name="Oren A."/>
            <person name="Chaudhuri R.R."/>
            <person name="La Ragione R."/>
            <person name="Hildebrand F."/>
            <person name="Pallen M.J."/>
        </authorList>
    </citation>
    <scope>NUCLEOTIDE SEQUENCE</scope>
    <source>
        <strain evidence="2">ChiGjej6B6-14162</strain>
    </source>
</reference>
<gene>
    <name evidence="2" type="ORF">H9977_11985</name>
</gene>
<dbReference type="AlphaFoldDB" id="A0A9D2BGZ7"/>
<dbReference type="EC" id="3.4.-.-" evidence="1"/>
<organism evidence="2 3">
    <name type="scientific">Candidatus Parabacteroides intestinipullorum</name>
    <dbReference type="NCBI Taxonomy" id="2838723"/>
    <lineage>
        <taxon>Bacteria</taxon>
        <taxon>Pseudomonadati</taxon>
        <taxon>Bacteroidota</taxon>
        <taxon>Bacteroidia</taxon>
        <taxon>Bacteroidales</taxon>
        <taxon>Tannerellaceae</taxon>
        <taxon>Parabacteroides</taxon>
    </lineage>
</organism>
<protein>
    <recommendedName>
        <fullName evidence="1">Dipeptidase</fullName>
        <ecNumber evidence="1">3.4.-.-</ecNumber>
    </recommendedName>
</protein>
<dbReference type="Proteomes" id="UP000886740">
    <property type="component" value="Unassembled WGS sequence"/>
</dbReference>
<name>A0A9D2BGZ7_9BACT</name>
<accession>A0A9D2BGZ7</accession>
<evidence type="ECO:0000313" key="3">
    <source>
        <dbReference type="Proteomes" id="UP000886740"/>
    </source>
</evidence>
<evidence type="ECO:0000313" key="2">
    <source>
        <dbReference type="EMBL" id="HIX75733.1"/>
    </source>
</evidence>
<dbReference type="Gene3D" id="3.60.60.10">
    <property type="entry name" value="Penicillin V Acylase, Chain A"/>
    <property type="match status" value="1"/>
</dbReference>
<dbReference type="GO" id="GO:0070004">
    <property type="term" value="F:cysteine-type exopeptidase activity"/>
    <property type="evidence" value="ECO:0007669"/>
    <property type="project" value="InterPro"/>
</dbReference>
<sequence length="547" mass="61955">MKKLKVLFSVLALTVASTIPGEACTDFIVGKKASADGSVIISYAADSYNLYGELYHWPAATWPKGAMLDIKEWDTGKPLGRIPQVERTYSVVGNMNEHQLAITESTFGGRRELVDTTGIMDYGSLIYVTLQRAKTAREAIEVMTGLVKEYGYYSSGESFSIADKNEVWVMEMIGKGTGNKGAVWVAIRIPDDCISGHANQARIQQIPFNDKENCIYSPDVVSFAREKGYFSGKDEDFSFAKAYCPYDFGGLRACDARVWSFFRKFDPTMDRYTDFIKGDPTKEPMPLYIKPDRKISVRDVQACMRDHYEGTDLDMTKDPGAGPFKAPYRWRPLSYEVDGEKYTNERPVSTQQTGFVLVAQLRDWIVDPVGGILWFGVDDANMTVFNPIYCGVTATPECYRVGNGSLMEFSWSSAFWMHNWVANMAYHKYEYMIEDIRPVQRELEDHYEEMLPAIDKAALDLYAKDPEEAVRFLTWYSSTTADAATARWKKLGEYLLVKYIDGNIKREENGHFKDNGYGLSASPISPGYGEQFYRMIVIEAGDRLKVK</sequence>
<keyword evidence="1" id="KW-0645">Protease</keyword>
<dbReference type="EMBL" id="DXEL01000082">
    <property type="protein sequence ID" value="HIX75733.1"/>
    <property type="molecule type" value="Genomic_DNA"/>
</dbReference>
<keyword evidence="1" id="KW-0224">Dipeptidase</keyword>
<comment type="similarity">
    <text evidence="1">Belongs to the peptidase C69 family.</text>
</comment>
<comment type="caution">
    <text evidence="2">The sequence shown here is derived from an EMBL/GenBank/DDBJ whole genome shotgun (WGS) entry which is preliminary data.</text>
</comment>
<dbReference type="InterPro" id="IPR005322">
    <property type="entry name" value="Peptidase_C69"/>
</dbReference>